<feature type="domain" description="Heterokaryon incompatibility" evidence="1">
    <location>
        <begin position="80"/>
        <end position="253"/>
    </location>
</feature>
<dbReference type="PANTHER" id="PTHR33112">
    <property type="entry name" value="DOMAIN PROTEIN, PUTATIVE-RELATED"/>
    <property type="match status" value="1"/>
</dbReference>
<reference evidence="2" key="1">
    <citation type="submission" date="2020-04" db="EMBL/GenBank/DDBJ databases">
        <title>Genome Assembly and Annotation of Botryosphaeria dothidea sdau 11-99, a Latent Pathogen of Apple Fruit Ring Rot in China.</title>
        <authorList>
            <person name="Yu C."/>
            <person name="Diao Y."/>
            <person name="Lu Q."/>
            <person name="Zhao J."/>
            <person name="Cui S."/>
            <person name="Peng C."/>
            <person name="He B."/>
            <person name="Liu H."/>
        </authorList>
    </citation>
    <scope>NUCLEOTIDE SEQUENCE [LARGE SCALE GENOMIC DNA]</scope>
    <source>
        <strain evidence="2">Sdau11-99</strain>
    </source>
</reference>
<comment type="caution">
    <text evidence="2">The sequence shown here is derived from an EMBL/GenBank/DDBJ whole genome shotgun (WGS) entry which is preliminary data.</text>
</comment>
<proteinExistence type="predicted"/>
<dbReference type="PANTHER" id="PTHR33112:SF16">
    <property type="entry name" value="HETEROKARYON INCOMPATIBILITY DOMAIN-CONTAINING PROTEIN"/>
    <property type="match status" value="1"/>
</dbReference>
<evidence type="ECO:0000313" key="3">
    <source>
        <dbReference type="Proteomes" id="UP000572817"/>
    </source>
</evidence>
<dbReference type="OrthoDB" id="2958217at2759"/>
<name>A0A8H4N2V9_9PEZI</name>
<dbReference type="InterPro" id="IPR010730">
    <property type="entry name" value="HET"/>
</dbReference>
<evidence type="ECO:0000313" key="2">
    <source>
        <dbReference type="EMBL" id="KAF4308949.1"/>
    </source>
</evidence>
<evidence type="ECO:0000259" key="1">
    <source>
        <dbReference type="Pfam" id="PF06985"/>
    </source>
</evidence>
<dbReference type="EMBL" id="WWBZ02000016">
    <property type="protein sequence ID" value="KAF4308949.1"/>
    <property type="molecule type" value="Genomic_DNA"/>
</dbReference>
<dbReference type="AlphaFoldDB" id="A0A8H4N2V9"/>
<sequence length="564" mass="63014">MRNGTLYPVGSFNNADQLSEDTKKRIREFEPGKLYVLSELGGKGLVVMINEEERLFRYWSLSVGDSHEAKDVSERYKIPYLALSYRWGKQDNAFISTGDNLYSHTTHIQFSSLPLTFQHVVHVARFLDIRYVWIDALCIVQDDPRDWDDQAGKMCAVYAGATLVVAADFGSDPSTGLFNEQSVLFDEEPLGTHVAVSVPHVPHGEAGAVLYVSTNEAFPPSLKTENGDVAMGDDQEEENLDRMLVTRGWTLQEAVLAPRVLHFTSVQLVWECAACGYVGEDESSVLLRDQRPTYVEVKERLRVISENRKPSDEIFEVKEREGIYEADISTDESGLGMVGRGPIKATSEELAMLNAWYFDLILLRYSTRNLSYETDRLPAIAALAEWTAETLCCEYVAGMWRTGLEWALTWRKARPERRKGWSVESLNVIASDAVTGTSVSESVEPSHPCYDTASTIGHHGPTFSWISTTGPVHWDYAISTFVPSITITHLDVQLAGSSPFGRIHAGFDSGTQLRIKGLVARNAILRPERSTSAYKLPGDVLCSAWMDHEEDVEGIREGEVKIKN</sequence>
<organism evidence="2 3">
    <name type="scientific">Botryosphaeria dothidea</name>
    <dbReference type="NCBI Taxonomy" id="55169"/>
    <lineage>
        <taxon>Eukaryota</taxon>
        <taxon>Fungi</taxon>
        <taxon>Dikarya</taxon>
        <taxon>Ascomycota</taxon>
        <taxon>Pezizomycotina</taxon>
        <taxon>Dothideomycetes</taxon>
        <taxon>Dothideomycetes incertae sedis</taxon>
        <taxon>Botryosphaeriales</taxon>
        <taxon>Botryosphaeriaceae</taxon>
        <taxon>Botryosphaeria</taxon>
    </lineage>
</organism>
<gene>
    <name evidence="2" type="ORF">GTA08_BOTSDO02429</name>
</gene>
<dbReference type="Pfam" id="PF06985">
    <property type="entry name" value="HET"/>
    <property type="match status" value="1"/>
</dbReference>
<accession>A0A8H4N2V9</accession>
<keyword evidence="3" id="KW-1185">Reference proteome</keyword>
<protein>
    <recommendedName>
        <fullName evidence="1">Heterokaryon incompatibility domain-containing protein</fullName>
    </recommendedName>
</protein>
<dbReference type="Proteomes" id="UP000572817">
    <property type="component" value="Unassembled WGS sequence"/>
</dbReference>